<evidence type="ECO:0000256" key="5">
    <source>
        <dbReference type="SAM" id="Coils"/>
    </source>
</evidence>
<keyword evidence="5" id="KW-0175">Coiled coil</keyword>
<organism evidence="8 11">
    <name type="scientific">Teichococcus wenyumeiae</name>
    <dbReference type="NCBI Taxonomy" id="2478470"/>
    <lineage>
        <taxon>Bacteria</taxon>
        <taxon>Pseudomonadati</taxon>
        <taxon>Pseudomonadota</taxon>
        <taxon>Alphaproteobacteria</taxon>
        <taxon>Acetobacterales</taxon>
        <taxon>Roseomonadaceae</taxon>
        <taxon>Roseomonas</taxon>
    </lineage>
</organism>
<dbReference type="PROSITE" id="PS50112">
    <property type="entry name" value="PAS"/>
    <property type="match status" value="1"/>
</dbReference>
<dbReference type="InterPro" id="IPR003661">
    <property type="entry name" value="HisK_dim/P_dom"/>
</dbReference>
<evidence type="ECO:0000313" key="9">
    <source>
        <dbReference type="EMBL" id="RMI15323.1"/>
    </source>
</evidence>
<evidence type="ECO:0000256" key="2">
    <source>
        <dbReference type="ARBA" id="ARBA00012438"/>
    </source>
</evidence>
<protein>
    <recommendedName>
        <fullName evidence="2">histidine kinase</fullName>
        <ecNumber evidence="2">2.7.13.3</ecNumber>
    </recommendedName>
</protein>
<dbReference type="InterPro" id="IPR036097">
    <property type="entry name" value="HisK_dim/P_sf"/>
</dbReference>
<dbReference type="GO" id="GO:0000155">
    <property type="term" value="F:phosphorelay sensor kinase activity"/>
    <property type="evidence" value="ECO:0007669"/>
    <property type="project" value="InterPro"/>
</dbReference>
<dbReference type="CDD" id="cd00082">
    <property type="entry name" value="HisKA"/>
    <property type="match status" value="1"/>
</dbReference>
<dbReference type="InParanoid" id="A0A3A9JCJ8"/>
<dbReference type="Proteomes" id="UP000278036">
    <property type="component" value="Unassembled WGS sequence"/>
</dbReference>
<dbReference type="Pfam" id="PF00512">
    <property type="entry name" value="HisKA"/>
    <property type="match status" value="1"/>
</dbReference>
<name>A0A3A9JCJ8_9PROT</name>
<dbReference type="InterPro" id="IPR035965">
    <property type="entry name" value="PAS-like_dom_sf"/>
</dbReference>
<dbReference type="Gene3D" id="3.30.565.10">
    <property type="entry name" value="Histidine kinase-like ATPase, C-terminal domain"/>
    <property type="match status" value="1"/>
</dbReference>
<dbReference type="AlphaFoldDB" id="A0A3A9JCJ8"/>
<dbReference type="CDD" id="cd00130">
    <property type="entry name" value="PAS"/>
    <property type="match status" value="1"/>
</dbReference>
<evidence type="ECO:0000259" key="7">
    <source>
        <dbReference type="PROSITE" id="PS50112"/>
    </source>
</evidence>
<accession>A0A3A9JCJ8</accession>
<dbReference type="InterPro" id="IPR036890">
    <property type="entry name" value="HATPase_C_sf"/>
</dbReference>
<comment type="catalytic activity">
    <reaction evidence="1">
        <text>ATP + protein L-histidine = ADP + protein N-phospho-L-histidine.</text>
        <dbReference type="EC" id="2.7.13.3"/>
    </reaction>
</comment>
<dbReference type="PANTHER" id="PTHR43047">
    <property type="entry name" value="TWO-COMPONENT HISTIDINE PROTEIN KINASE"/>
    <property type="match status" value="1"/>
</dbReference>
<dbReference type="Gene3D" id="1.10.287.130">
    <property type="match status" value="1"/>
</dbReference>
<proteinExistence type="predicted"/>
<evidence type="ECO:0000313" key="10">
    <source>
        <dbReference type="Proteomes" id="UP000274097"/>
    </source>
</evidence>
<dbReference type="PROSITE" id="PS50109">
    <property type="entry name" value="HIS_KIN"/>
    <property type="match status" value="1"/>
</dbReference>
<dbReference type="InterPro" id="IPR000014">
    <property type="entry name" value="PAS"/>
</dbReference>
<dbReference type="SMART" id="SM00388">
    <property type="entry name" value="HisKA"/>
    <property type="match status" value="1"/>
</dbReference>
<evidence type="ECO:0000256" key="4">
    <source>
        <dbReference type="ARBA" id="ARBA00022777"/>
    </source>
</evidence>
<keyword evidence="3" id="KW-0808">Transferase</keyword>
<dbReference type="InterPro" id="IPR005467">
    <property type="entry name" value="His_kinase_dom"/>
</dbReference>
<dbReference type="Proteomes" id="UP000274097">
    <property type="component" value="Unassembled WGS sequence"/>
</dbReference>
<evidence type="ECO:0000313" key="8">
    <source>
        <dbReference type="EMBL" id="RKK02423.1"/>
    </source>
</evidence>
<evidence type="ECO:0000256" key="1">
    <source>
        <dbReference type="ARBA" id="ARBA00000085"/>
    </source>
</evidence>
<evidence type="ECO:0000313" key="11">
    <source>
        <dbReference type="Proteomes" id="UP000278036"/>
    </source>
</evidence>
<feature type="coiled-coil region" evidence="5">
    <location>
        <begin position="121"/>
        <end position="155"/>
    </location>
</feature>
<keyword evidence="4 8" id="KW-0418">Kinase</keyword>
<dbReference type="SUPFAM" id="SSF47384">
    <property type="entry name" value="Homodimeric domain of signal transducing histidine kinase"/>
    <property type="match status" value="1"/>
</dbReference>
<feature type="domain" description="PAS" evidence="7">
    <location>
        <begin position="24"/>
        <end position="57"/>
    </location>
</feature>
<dbReference type="EMBL" id="RFLX01000063">
    <property type="protein sequence ID" value="RMI15323.1"/>
    <property type="molecule type" value="Genomic_DNA"/>
</dbReference>
<reference evidence="8 11" key="1">
    <citation type="submission" date="2018-09" db="EMBL/GenBank/DDBJ databases">
        <title>Roseomonas sp. nov., isolated from feces of Tibetan antelopes in the Qinghai-Tibet plateau, China.</title>
        <authorList>
            <person name="Tian Z."/>
        </authorList>
    </citation>
    <scope>NUCLEOTIDE SEQUENCE [LARGE SCALE GENOMIC DNA]</scope>
    <source>
        <strain evidence="9 10">Z23</strain>
        <strain evidence="8 11">Z24</strain>
    </source>
</reference>
<evidence type="ECO:0000256" key="3">
    <source>
        <dbReference type="ARBA" id="ARBA00022679"/>
    </source>
</evidence>
<feature type="domain" description="Histidine kinase" evidence="6">
    <location>
        <begin position="162"/>
        <end position="376"/>
    </location>
</feature>
<gene>
    <name evidence="8" type="ORF">D6Z83_19885</name>
    <name evidence="9" type="ORF">EBE87_26315</name>
</gene>
<dbReference type="Gene3D" id="3.30.450.20">
    <property type="entry name" value="PAS domain"/>
    <property type="match status" value="1"/>
</dbReference>
<dbReference type="OrthoDB" id="9808408at2"/>
<comment type="caution">
    <text evidence="8">The sequence shown here is derived from an EMBL/GenBank/DDBJ whole genome shotgun (WGS) entry which is preliminary data.</text>
</comment>
<dbReference type="RefSeq" id="WP_120639981.1">
    <property type="nucleotide sequence ID" value="NZ_RAQU01000154.1"/>
</dbReference>
<dbReference type="SUPFAM" id="SSF55874">
    <property type="entry name" value="ATPase domain of HSP90 chaperone/DNA topoisomerase II/histidine kinase"/>
    <property type="match status" value="1"/>
</dbReference>
<dbReference type="EC" id="2.7.13.3" evidence="2"/>
<keyword evidence="10" id="KW-1185">Reference proteome</keyword>
<evidence type="ECO:0000259" key="6">
    <source>
        <dbReference type="PROSITE" id="PS50109"/>
    </source>
</evidence>
<dbReference type="NCBIfam" id="TIGR00229">
    <property type="entry name" value="sensory_box"/>
    <property type="match status" value="1"/>
</dbReference>
<sequence>MLQESAEDLYEEAPFGYLSSQGVDGSILRLNRTLCRWTGYQADQIIGLRRLDDLLSPAGRIVHATRHVPLLQTAGAVDGIALELLRADRSRLPVLMSSVVRRAPDGGPLLTRTTLFDATAYRRYEARLVEARDRAEQSEAEARRALAAVEAADRAKARFLAAMNHEFRTPIGIINGFAGLLLEAAEQGQTVPNLDWTRDILGASTHLLELLEDATRYARLADLERNLELRPVNLRRAARLGSLRTAAALERERVAVVLNDGEDISAELDEELVTEAVACTLRELAHRVGAGAELHLRCLAHPPKVEIRCSNTLLSPQAWRDLLAPLDAPTMLNRGLEGAGLGIAVAHRIVALHGGRLSLEGDADNGNCVTLSFGAA</sequence>
<dbReference type="PANTHER" id="PTHR43047:SF78">
    <property type="entry name" value="SENSORY_REGULATORY PROTEIN RPFC"/>
    <property type="match status" value="1"/>
</dbReference>
<dbReference type="SUPFAM" id="SSF55785">
    <property type="entry name" value="PYP-like sensor domain (PAS domain)"/>
    <property type="match status" value="1"/>
</dbReference>
<dbReference type="EMBL" id="RAQU01000154">
    <property type="protein sequence ID" value="RKK02423.1"/>
    <property type="molecule type" value="Genomic_DNA"/>
</dbReference>